<dbReference type="SUPFAM" id="SSF101898">
    <property type="entry name" value="NHL repeat"/>
    <property type="match status" value="1"/>
</dbReference>
<dbReference type="EMBL" id="CP002353">
    <property type="protein sequence ID" value="ADV62070.1"/>
    <property type="molecule type" value="Genomic_DNA"/>
</dbReference>
<dbReference type="GO" id="GO:0009055">
    <property type="term" value="F:electron transfer activity"/>
    <property type="evidence" value="ECO:0007669"/>
    <property type="project" value="InterPro"/>
</dbReference>
<accession>E8QY80</accession>
<dbReference type="Gene3D" id="1.25.10.10">
    <property type="entry name" value="Leucine-rich Repeat Variant"/>
    <property type="match status" value="1"/>
</dbReference>
<dbReference type="NCBIfam" id="TIGR02604">
    <property type="entry name" value="Piru_Ver_Nterm"/>
    <property type="match status" value="1"/>
</dbReference>
<evidence type="ECO:0000313" key="6">
    <source>
        <dbReference type="EMBL" id="ADV62070.1"/>
    </source>
</evidence>
<dbReference type="KEGG" id="ipa:Isop_1485"/>
<dbReference type="AlphaFoldDB" id="E8QY80"/>
<protein>
    <submittedName>
        <fullName evidence="6">Heme-binding protein</fullName>
    </submittedName>
</protein>
<dbReference type="PANTHER" id="PTHR33546">
    <property type="entry name" value="LARGE, MULTIFUNCTIONAL SECRETED PROTEIN-RELATED"/>
    <property type="match status" value="1"/>
</dbReference>
<keyword evidence="1 4" id="KW-0349">Heme</keyword>
<evidence type="ECO:0000313" key="7">
    <source>
        <dbReference type="Proteomes" id="UP000008631"/>
    </source>
</evidence>
<dbReference type="Gene3D" id="2.120.10.30">
    <property type="entry name" value="TolB, C-terminal domain"/>
    <property type="match status" value="1"/>
</dbReference>
<dbReference type="InterPro" id="IPR013428">
    <property type="entry name" value="Membrane-bound_put_N"/>
</dbReference>
<evidence type="ECO:0000256" key="3">
    <source>
        <dbReference type="ARBA" id="ARBA00023004"/>
    </source>
</evidence>
<keyword evidence="2 4" id="KW-0479">Metal-binding</keyword>
<dbReference type="Pfam" id="PF13646">
    <property type="entry name" value="HEAT_2"/>
    <property type="match status" value="1"/>
</dbReference>
<dbReference type="SUPFAM" id="SSF48371">
    <property type="entry name" value="ARM repeat"/>
    <property type="match status" value="1"/>
</dbReference>
<dbReference type="HOGENOM" id="CLU_004500_0_0_0"/>
<name>E8QY80_ISOPI</name>
<dbReference type="NCBIfam" id="TIGR02603">
    <property type="entry name" value="CxxCH_TIGR02603"/>
    <property type="match status" value="1"/>
</dbReference>
<feature type="domain" description="Cytochrome c" evidence="5">
    <location>
        <begin position="944"/>
        <end position="1081"/>
    </location>
</feature>
<evidence type="ECO:0000259" key="5">
    <source>
        <dbReference type="PROSITE" id="PS51007"/>
    </source>
</evidence>
<dbReference type="OrthoDB" id="9770043at2"/>
<evidence type="ECO:0000256" key="2">
    <source>
        <dbReference type="ARBA" id="ARBA00022723"/>
    </source>
</evidence>
<dbReference type="Proteomes" id="UP000008631">
    <property type="component" value="Chromosome"/>
</dbReference>
<dbReference type="InterPro" id="IPR011989">
    <property type="entry name" value="ARM-like"/>
</dbReference>
<dbReference type="InterPro" id="IPR009056">
    <property type="entry name" value="Cyt_c-like_dom"/>
</dbReference>
<dbReference type="InterPro" id="IPR016024">
    <property type="entry name" value="ARM-type_fold"/>
</dbReference>
<dbReference type="eggNOG" id="COG1413">
    <property type="taxonomic scope" value="Bacteria"/>
</dbReference>
<dbReference type="Pfam" id="PF23500">
    <property type="entry name" value="DUF7133"/>
    <property type="match status" value="1"/>
</dbReference>
<organism evidence="6 7">
    <name type="scientific">Isosphaera pallida (strain ATCC 43644 / DSM 9630 / IS1B)</name>
    <dbReference type="NCBI Taxonomy" id="575540"/>
    <lineage>
        <taxon>Bacteria</taxon>
        <taxon>Pseudomonadati</taxon>
        <taxon>Planctomycetota</taxon>
        <taxon>Planctomycetia</taxon>
        <taxon>Isosphaerales</taxon>
        <taxon>Isosphaeraceae</taxon>
        <taxon>Isosphaera</taxon>
    </lineage>
</organism>
<dbReference type="InterPro" id="IPR036909">
    <property type="entry name" value="Cyt_c-like_dom_sf"/>
</dbReference>
<keyword evidence="7" id="KW-1185">Reference proteome</keyword>
<dbReference type="GO" id="GO:0046872">
    <property type="term" value="F:metal ion binding"/>
    <property type="evidence" value="ECO:0007669"/>
    <property type="project" value="UniProtKB-KW"/>
</dbReference>
<dbReference type="SUPFAM" id="SSF46626">
    <property type="entry name" value="Cytochrome c"/>
    <property type="match status" value="1"/>
</dbReference>
<dbReference type="InterPro" id="IPR004155">
    <property type="entry name" value="PBS_lyase_HEAT"/>
</dbReference>
<reference evidence="6 7" key="2">
    <citation type="journal article" date="2011" name="Stand. Genomic Sci.">
        <title>Complete genome sequence of Isosphaera pallida type strain (IS1B).</title>
        <authorList>
            <consortium name="US DOE Joint Genome Institute (JGI-PGF)"/>
            <person name="Goker M."/>
            <person name="Cleland D."/>
            <person name="Saunders E."/>
            <person name="Lapidus A."/>
            <person name="Nolan M."/>
            <person name="Lucas S."/>
            <person name="Hammon N."/>
            <person name="Deshpande S."/>
            <person name="Cheng J.F."/>
            <person name="Tapia R."/>
            <person name="Han C."/>
            <person name="Goodwin L."/>
            <person name="Pitluck S."/>
            <person name="Liolios K."/>
            <person name="Pagani I."/>
            <person name="Ivanova N."/>
            <person name="Mavromatis K."/>
            <person name="Pati A."/>
            <person name="Chen A."/>
            <person name="Palaniappan K."/>
            <person name="Land M."/>
            <person name="Hauser L."/>
            <person name="Chang Y.J."/>
            <person name="Jeffries C.D."/>
            <person name="Detter J.C."/>
            <person name="Beck B."/>
            <person name="Woyke T."/>
            <person name="Bristow J."/>
            <person name="Eisen J.A."/>
            <person name="Markowitz V."/>
            <person name="Hugenholtz P."/>
            <person name="Kyrpides N.C."/>
            <person name="Klenk H.P."/>
        </authorList>
    </citation>
    <scope>NUCLEOTIDE SEQUENCE [LARGE SCALE GENOMIC DNA]</scope>
    <source>
        <strain evidence="7">ATCC 43644 / DSM 9630 / IS1B</strain>
    </source>
</reference>
<dbReference type="STRING" id="575540.Isop_1485"/>
<dbReference type="SMART" id="SM00567">
    <property type="entry name" value="EZ_HEAT"/>
    <property type="match status" value="5"/>
</dbReference>
<keyword evidence="3 4" id="KW-0408">Iron</keyword>
<dbReference type="PROSITE" id="PS51007">
    <property type="entry name" value="CYTC"/>
    <property type="match status" value="1"/>
</dbReference>
<dbReference type="eggNOG" id="COG2010">
    <property type="taxonomic scope" value="Bacteria"/>
</dbReference>
<reference key="1">
    <citation type="submission" date="2010-11" db="EMBL/GenBank/DDBJ databases">
        <title>The complete sequence of chromosome of Isophaera pallida ATCC 43644.</title>
        <authorList>
            <consortium name="US DOE Joint Genome Institute (JGI-PGF)"/>
            <person name="Lucas S."/>
            <person name="Copeland A."/>
            <person name="Lapidus A."/>
            <person name="Bruce D."/>
            <person name="Goodwin L."/>
            <person name="Pitluck S."/>
            <person name="Kyrpides N."/>
            <person name="Mavromatis K."/>
            <person name="Pagani I."/>
            <person name="Ivanova N."/>
            <person name="Saunders E."/>
            <person name="Brettin T."/>
            <person name="Detter J.C."/>
            <person name="Han C."/>
            <person name="Tapia R."/>
            <person name="Land M."/>
            <person name="Hauser L."/>
            <person name="Markowitz V."/>
            <person name="Cheng J.-F."/>
            <person name="Hugenholtz P."/>
            <person name="Woyke T."/>
            <person name="Wu D."/>
            <person name="Eisen J.A."/>
        </authorList>
    </citation>
    <scope>NUCLEOTIDE SEQUENCE</scope>
    <source>
        <strain>ATCC 43644</strain>
    </source>
</reference>
<sequence length="1081" mass="118939">MICAPFSMEPDNRVSRLVLGSLLGLGVLLVQGGSTIPAKAQDHDGSQRVDVILNGQTFTIPQGFSLERAASPELVQRPITAAFDEQGRLYVADSSGVNAPVQEQLRDPSHRVVRLEDTTGDGVFDRASVFAERIMFPEGTLWHDGSLYVAAPPQIWKLTDADDDGVAERREVWYDGGTLTGCANDLHGPYLGRDGWIYWTKGAFAEQPWPGPYPGPATSRAAHIFRARPDGSQRETVMTGGMDNPVDLVATPSGERIFTTTFLQHPGGGLRDGLIHAVYGAVYGKIHGVTDPHPHTRPEPLPPLVHLGPAAPSGLELVETDTLEPNASGALLLTAQFNLRRVSAHRLIPQGATYRTEDRVLVESNHADFHPTDVLEDADGSVLILDTGAWYKLCCPTSQLVDPQVLGAIYRLKPLQGVRRDDPWGRRLDWSSQASIADLTARLADPRPAVRRRAARQLADHSRTAVVVAALKRASDPKMIASAAARREAVWVLGRIETPEARAAIRRTLRHDPDPETRQAAAHLIGLHRDQEALETLRDALNADQPDSLRRAVAEALGRLRMAKAIDPLLNALERCDDQTLKHSIIFALIESEQTATLSDRLARNFADGSDRCLEGLMIALAESPGAVLDPVRFAEVHRARPGLRPTLEWLAIRHARLTLALAPALLDLLTERDLEPSRRETLEAALARMLATPRHDFDRLVASRLTDRDAPPVLVASLLRVLARTNRTDQAPPDAWIEATAGFLDHGPPFDPDQLALALAVARTWSRYDQARRRFTPFLEAWVGQTQLDLPRRLDALAALGENGLKPPSQTAFALLKACLADDASFATRSRAADLLVNARLTAAQWRELVERLPDLGPIEVSKLLALFETHLDETAALRALEQIETHRDRWRVRPEELRDRFAKQSPRVIAEVRRLAERLDAANAARVERINRLLARLDAEPSDPRRGRDVFNSAKAACVECHAMGYVGGKVGPDLTRIGAIRSERDLLEAILEPSASFVRGYEPIVVELDDGRILSGIVKEESGDTFTLRLSATQEERVSRSRVEAVHPGGVSLMPAGLENQLDERDLLDLIAFLKASR</sequence>
<dbReference type="InParanoid" id="E8QY80"/>
<dbReference type="InterPro" id="IPR055557">
    <property type="entry name" value="DUF7133"/>
</dbReference>
<evidence type="ECO:0000256" key="4">
    <source>
        <dbReference type="PROSITE-ProRule" id="PRU00433"/>
    </source>
</evidence>
<gene>
    <name evidence="6" type="ordered locus">Isop_1485</name>
</gene>
<dbReference type="PANTHER" id="PTHR33546:SF1">
    <property type="entry name" value="LARGE, MULTIFUNCTIONAL SECRETED PROTEIN"/>
    <property type="match status" value="1"/>
</dbReference>
<proteinExistence type="predicted"/>
<dbReference type="eggNOG" id="COG2133">
    <property type="taxonomic scope" value="Bacteria"/>
</dbReference>
<dbReference type="Gene3D" id="1.10.760.10">
    <property type="entry name" value="Cytochrome c-like domain"/>
    <property type="match status" value="1"/>
</dbReference>
<evidence type="ECO:0000256" key="1">
    <source>
        <dbReference type="ARBA" id="ARBA00022617"/>
    </source>
</evidence>
<dbReference type="InterPro" id="IPR013427">
    <property type="entry name" value="Haem-bd_dom_put"/>
</dbReference>
<dbReference type="GO" id="GO:0020037">
    <property type="term" value="F:heme binding"/>
    <property type="evidence" value="ECO:0007669"/>
    <property type="project" value="InterPro"/>
</dbReference>
<dbReference type="InterPro" id="IPR011042">
    <property type="entry name" value="6-blade_b-propeller_TolB-like"/>
</dbReference>